<feature type="transmembrane region" description="Helical" evidence="1">
    <location>
        <begin position="335"/>
        <end position="359"/>
    </location>
</feature>
<evidence type="ECO:0000256" key="1">
    <source>
        <dbReference type="SAM" id="Phobius"/>
    </source>
</evidence>
<accession>A0A3G1B4N1</accession>
<dbReference type="NCBIfam" id="NF041770">
    <property type="entry name" value="CFI_box_CTERM"/>
    <property type="match status" value="1"/>
</dbReference>
<dbReference type="GeneID" id="24875613"/>
<dbReference type="KEGG" id="tah:SU86_004285"/>
<protein>
    <recommendedName>
        <fullName evidence="4">Copper-binding protein</fullName>
    </recommendedName>
</protein>
<sequence length="370" mass="39322">MRGAGRLVAVFLSLVLFTSSLSMVFAQTDLSQIPPLSVSTNLPLYDEGDTVTFSGFIKSPDINNMIDVTVRVLGPVVNGSNGNIVSIDQVKPQLDGSFESAFIVAGDRWIKRGDYKILVNYGPQKAETMFFYNGGTGELPPDVVPPPPSCAEGQIIVNGQCTNPEDIETPPPACGTGTVYDPVSKSCIVAPPVVDNCPPGQELVNNVCVDVEPEDNTPPPPQCGAGTELKDGICVPKSGTTGGPGCLIATAAFGTELAPQVQMLREVRDNVLFSTGAGTTFLAGFNSVYYAFSPAVADLERQSPLFKEVVKTAITPMLSTLSILNYVDINSEQEMLGYGIGVILLNIGMYFVVPAIVIVKVKGLIQKRRL</sequence>
<keyword evidence="1" id="KW-0472">Membrane</keyword>
<keyword evidence="1" id="KW-0812">Transmembrane</keyword>
<dbReference type="Proteomes" id="UP000266745">
    <property type="component" value="Chromosome"/>
</dbReference>
<proteinExistence type="predicted"/>
<gene>
    <name evidence="2" type="ORF">SU86_004285</name>
</gene>
<organism evidence="2 3">
    <name type="scientific">Candidatus Nitrosotenuis cloacae</name>
    <dbReference type="NCBI Taxonomy" id="1603555"/>
    <lineage>
        <taxon>Archaea</taxon>
        <taxon>Nitrososphaerota</taxon>
        <taxon>Candidatus Nitrosotenuis</taxon>
    </lineage>
</organism>
<evidence type="ECO:0008006" key="4">
    <source>
        <dbReference type="Google" id="ProtNLM"/>
    </source>
</evidence>
<dbReference type="EMBL" id="CP011097">
    <property type="protein sequence ID" value="AJZ76636.1"/>
    <property type="molecule type" value="Genomic_DNA"/>
</dbReference>
<dbReference type="STRING" id="1603555.SU86_004285"/>
<name>A0A3G1B4N1_9ARCH</name>
<dbReference type="InterPro" id="IPR049886">
    <property type="entry name" value="CFI_box_CTERM_dom"/>
</dbReference>
<keyword evidence="3" id="KW-1185">Reference proteome</keyword>
<dbReference type="OrthoDB" id="12184at2157"/>
<keyword evidence="1" id="KW-1133">Transmembrane helix</keyword>
<evidence type="ECO:0000313" key="3">
    <source>
        <dbReference type="Proteomes" id="UP000266745"/>
    </source>
</evidence>
<reference evidence="2 3" key="1">
    <citation type="journal article" date="2016" name="Sci. Rep.">
        <title>A novel ammonia-oxidizing archaeon from wastewater treatment plant: Its enrichment, physiological and genomic characteristics.</title>
        <authorList>
            <person name="Li Y."/>
            <person name="Ding K."/>
            <person name="Wen X."/>
            <person name="Zhang B."/>
            <person name="Shen B."/>
            <person name="Yang Y."/>
        </authorList>
    </citation>
    <scope>NUCLEOTIDE SEQUENCE [LARGE SCALE GENOMIC DNA]</scope>
    <source>
        <strain evidence="2 3">SAT1</strain>
    </source>
</reference>
<evidence type="ECO:0000313" key="2">
    <source>
        <dbReference type="EMBL" id="AJZ76636.1"/>
    </source>
</evidence>
<dbReference type="AlphaFoldDB" id="A0A3G1B4N1"/>
<dbReference type="RefSeq" id="WP_048189369.1">
    <property type="nucleotide sequence ID" value="NZ_CP011097.1"/>
</dbReference>